<gene>
    <name evidence="2" type="ORF">LX76_04724</name>
</gene>
<reference evidence="2 3" key="1">
    <citation type="submission" date="2018-06" db="EMBL/GenBank/DDBJ databases">
        <title>Genomic Encyclopedia of Archaeal and Bacterial Type Strains, Phase II (KMG-II): from individual species to whole genera.</title>
        <authorList>
            <person name="Goeker M."/>
        </authorList>
    </citation>
    <scope>NUCLEOTIDE SEQUENCE [LARGE SCALE GENOMIC DNA]</scope>
    <source>
        <strain evidence="2 3">DSM 18774</strain>
    </source>
</reference>
<keyword evidence="1" id="KW-1133">Transmembrane helix</keyword>
<accession>A0A2W7QWI9</accession>
<keyword evidence="1" id="KW-0812">Transmembrane</keyword>
<protein>
    <submittedName>
        <fullName evidence="2">Uncharacterized protein</fullName>
    </submittedName>
</protein>
<keyword evidence="1" id="KW-0472">Membrane</keyword>
<organism evidence="2 3">
    <name type="scientific">Cereibacter changlensis</name>
    <dbReference type="NCBI Taxonomy" id="402884"/>
    <lineage>
        <taxon>Bacteria</taxon>
        <taxon>Pseudomonadati</taxon>
        <taxon>Pseudomonadota</taxon>
        <taxon>Alphaproteobacteria</taxon>
        <taxon>Rhodobacterales</taxon>
        <taxon>Paracoccaceae</taxon>
        <taxon>Cereibacter</taxon>
    </lineage>
</organism>
<evidence type="ECO:0000313" key="3">
    <source>
        <dbReference type="Proteomes" id="UP000249538"/>
    </source>
</evidence>
<comment type="caution">
    <text evidence="2">The sequence shown here is derived from an EMBL/GenBank/DDBJ whole genome shotgun (WGS) entry which is preliminary data.</text>
</comment>
<evidence type="ECO:0000313" key="2">
    <source>
        <dbReference type="EMBL" id="PZX45999.1"/>
    </source>
</evidence>
<feature type="transmembrane region" description="Helical" evidence="1">
    <location>
        <begin position="20"/>
        <end position="38"/>
    </location>
</feature>
<sequence>MESKMPEQQSAKPLFRRAAFWWWLVGWLLMPFRWDVVWEQLFRRLTGG</sequence>
<dbReference type="AlphaFoldDB" id="A0A2W7QWI9"/>
<proteinExistence type="predicted"/>
<dbReference type="EMBL" id="QKZS01000063">
    <property type="protein sequence ID" value="PZX45999.1"/>
    <property type="molecule type" value="Genomic_DNA"/>
</dbReference>
<dbReference type="RefSeq" id="WP_170139786.1">
    <property type="nucleotide sequence ID" value="NZ_QKZS01000063.1"/>
</dbReference>
<dbReference type="Proteomes" id="UP000249538">
    <property type="component" value="Unassembled WGS sequence"/>
</dbReference>
<name>A0A2W7QWI9_9RHOB</name>
<evidence type="ECO:0000256" key="1">
    <source>
        <dbReference type="SAM" id="Phobius"/>
    </source>
</evidence>